<evidence type="ECO:0000313" key="3">
    <source>
        <dbReference type="Proteomes" id="UP001353858"/>
    </source>
</evidence>
<evidence type="ECO:0000256" key="1">
    <source>
        <dbReference type="SAM" id="Coils"/>
    </source>
</evidence>
<feature type="coiled-coil region" evidence="1">
    <location>
        <begin position="703"/>
        <end position="730"/>
    </location>
</feature>
<protein>
    <submittedName>
        <fullName evidence="2">Uncharacterized protein</fullName>
    </submittedName>
</protein>
<comment type="caution">
    <text evidence="2">The sequence shown here is derived from an EMBL/GenBank/DDBJ whole genome shotgun (WGS) entry which is preliminary data.</text>
</comment>
<name>A0AAN7NZF7_9COLE</name>
<keyword evidence="1" id="KW-0175">Coiled coil</keyword>
<dbReference type="AlphaFoldDB" id="A0AAN7NZF7"/>
<evidence type="ECO:0000313" key="2">
    <source>
        <dbReference type="EMBL" id="KAK4871658.1"/>
    </source>
</evidence>
<dbReference type="EMBL" id="JARPUR010000008">
    <property type="protein sequence ID" value="KAK4871658.1"/>
    <property type="molecule type" value="Genomic_DNA"/>
</dbReference>
<proteinExistence type="predicted"/>
<dbReference type="Proteomes" id="UP001353858">
    <property type="component" value="Unassembled WGS sequence"/>
</dbReference>
<reference evidence="3" key="1">
    <citation type="submission" date="2023-01" db="EMBL/GenBank/DDBJ databases">
        <title>Key to firefly adult light organ development and bioluminescence: homeobox transcription factors regulate luciferase expression and transportation to peroxisome.</title>
        <authorList>
            <person name="Fu X."/>
        </authorList>
    </citation>
    <scope>NUCLEOTIDE SEQUENCE [LARGE SCALE GENOMIC DNA]</scope>
</reference>
<organism evidence="2 3">
    <name type="scientific">Aquatica leii</name>
    <dbReference type="NCBI Taxonomy" id="1421715"/>
    <lineage>
        <taxon>Eukaryota</taxon>
        <taxon>Metazoa</taxon>
        <taxon>Ecdysozoa</taxon>
        <taxon>Arthropoda</taxon>
        <taxon>Hexapoda</taxon>
        <taxon>Insecta</taxon>
        <taxon>Pterygota</taxon>
        <taxon>Neoptera</taxon>
        <taxon>Endopterygota</taxon>
        <taxon>Coleoptera</taxon>
        <taxon>Polyphaga</taxon>
        <taxon>Elateriformia</taxon>
        <taxon>Elateroidea</taxon>
        <taxon>Lampyridae</taxon>
        <taxon>Luciolinae</taxon>
        <taxon>Aquatica</taxon>
    </lineage>
</organism>
<gene>
    <name evidence="2" type="ORF">RN001_015782</name>
</gene>
<accession>A0AAN7NZF7</accession>
<keyword evidence="3" id="KW-1185">Reference proteome</keyword>
<sequence>MAKENIDFNNTSLIRHNQDLEEAEELEERKRRDEEVHNLLSHAMGQFNFDEQSTLNSSITSNEGENSIIHNNRSLREYREANLNDQLKTLYDVRVREVESLNKDIDKLKKEFSEQQTQLKKQLTLMEAEYQRKNISLTESQHLLVEKTELIIKLNEELNILKTNVQKLEHTMKESQEENEVLRQLNMELEKQILITQKGFPLLSNTVDKEFQESQRVKIQQLEHALQQAHEEIINSNSQHKKLQEELKRNIADRDNDILEKTMFINALSNENHNLQQQSQEYTKIIEEQKSKLDLTNTKGQHLEEELRKFKEKRQITEELREVIWKEAREEFQSQLSSINLENQKLKEQLNIAKIQNQELQFYVERTSCLEIKNSDLEDKYEKLQGKYNQVNNEVDVLSKKLTQSEEEKNLLQEQHAQLLADSQLLKALKIEKETLQEKIAALEVNTSLDERGLQTSLPFVGQSEFIHLQEQLAAAHGKINKLENQIKLLQDDNSKLQIKIGLEQERETLIKELQQKAAKFEKMIQQKQQNDTSQKASVGVNTVPESDTSLLKVKHDTLLYQSEAKLHKKLKKEFDEKLVKAIIDYNTLHKCKECKSLQEEITKLTEMRQYDREAVVKLITMWEQKFEQFEKETENEKLQLFTAKAKSENSLMQMKLLLNEYMEKYKKIQENLEKHKGPQFESQKEKLLMQNKENYTVIFKHLNRITGKILNCNKEMREAEKKFEDYSKLAKD</sequence>
<feature type="coiled-coil region" evidence="1">
    <location>
        <begin position="91"/>
        <end position="531"/>
    </location>
</feature>